<feature type="compositionally biased region" description="Polar residues" evidence="1">
    <location>
        <begin position="35"/>
        <end position="49"/>
    </location>
</feature>
<organism evidence="2 3">
    <name type="scientific">Daphnia magna</name>
    <dbReference type="NCBI Taxonomy" id="35525"/>
    <lineage>
        <taxon>Eukaryota</taxon>
        <taxon>Metazoa</taxon>
        <taxon>Ecdysozoa</taxon>
        <taxon>Arthropoda</taxon>
        <taxon>Crustacea</taxon>
        <taxon>Branchiopoda</taxon>
        <taxon>Diplostraca</taxon>
        <taxon>Cladocera</taxon>
        <taxon>Anomopoda</taxon>
        <taxon>Daphniidae</taxon>
        <taxon>Daphnia</taxon>
    </lineage>
</organism>
<evidence type="ECO:0000256" key="1">
    <source>
        <dbReference type="SAM" id="MobiDB-lite"/>
    </source>
</evidence>
<accession>A0A162QCF6</accession>
<evidence type="ECO:0000313" key="2">
    <source>
        <dbReference type="EMBL" id="KZS19564.1"/>
    </source>
</evidence>
<dbReference type="AlphaFoldDB" id="A0A162QCF6"/>
<protein>
    <submittedName>
        <fullName evidence="2">Uncharacterized protein</fullName>
    </submittedName>
</protein>
<gene>
    <name evidence="2" type="ORF">APZ42_013979</name>
</gene>
<evidence type="ECO:0000313" key="3">
    <source>
        <dbReference type="Proteomes" id="UP000076858"/>
    </source>
</evidence>
<comment type="caution">
    <text evidence="2">The sequence shown here is derived from an EMBL/GenBank/DDBJ whole genome shotgun (WGS) entry which is preliminary data.</text>
</comment>
<name>A0A162QCF6_9CRUS</name>
<dbReference type="Proteomes" id="UP000076858">
    <property type="component" value="Unassembled WGS sequence"/>
</dbReference>
<reference evidence="2 3" key="1">
    <citation type="submission" date="2016-03" db="EMBL/GenBank/DDBJ databases">
        <title>EvidentialGene: Evidence-directed Construction of Genes on Genomes.</title>
        <authorList>
            <person name="Gilbert D.G."/>
            <person name="Choi J.-H."/>
            <person name="Mockaitis K."/>
            <person name="Colbourne J."/>
            <person name="Pfrender M."/>
        </authorList>
    </citation>
    <scope>NUCLEOTIDE SEQUENCE [LARGE SCALE GENOMIC DNA]</scope>
    <source>
        <strain evidence="2 3">Xinb3</strain>
        <tissue evidence="2">Complete organism</tissue>
    </source>
</reference>
<keyword evidence="3" id="KW-1185">Reference proteome</keyword>
<sequence>MHKSFVLILQRLRFLRQVRYLQRLVIHVGEGDAQTSGNQIEGSTPNAVANNIGREE</sequence>
<dbReference type="EMBL" id="LRGB01000359">
    <property type="protein sequence ID" value="KZS19564.1"/>
    <property type="molecule type" value="Genomic_DNA"/>
</dbReference>
<feature type="region of interest" description="Disordered" evidence="1">
    <location>
        <begin position="35"/>
        <end position="56"/>
    </location>
</feature>
<proteinExistence type="predicted"/>